<dbReference type="GO" id="GO:0005524">
    <property type="term" value="F:ATP binding"/>
    <property type="evidence" value="ECO:0007669"/>
    <property type="project" value="UniProtKB-KW"/>
</dbReference>
<evidence type="ECO:0000256" key="1">
    <source>
        <dbReference type="ARBA" id="ARBA00001946"/>
    </source>
</evidence>
<protein>
    <recommendedName>
        <fullName evidence="3">tetrahydrofolate synthase</fullName>
        <ecNumber evidence="3">6.3.2.17</ecNumber>
    </recommendedName>
    <alternativeName>
        <fullName evidence="9">Tetrahydrofolylpolyglutamate synthase</fullName>
    </alternativeName>
</protein>
<comment type="catalytic activity">
    <reaction evidence="10">
        <text>(6S)-5,6,7,8-tetrahydrofolyl-(gamma-L-Glu)(n) + L-glutamate + ATP = (6S)-5,6,7,8-tetrahydrofolyl-(gamma-L-Glu)(n+1) + ADP + phosphate + H(+)</text>
        <dbReference type="Rhea" id="RHEA:10580"/>
        <dbReference type="Rhea" id="RHEA-COMP:14738"/>
        <dbReference type="Rhea" id="RHEA-COMP:14740"/>
        <dbReference type="ChEBI" id="CHEBI:15378"/>
        <dbReference type="ChEBI" id="CHEBI:29985"/>
        <dbReference type="ChEBI" id="CHEBI:30616"/>
        <dbReference type="ChEBI" id="CHEBI:43474"/>
        <dbReference type="ChEBI" id="CHEBI:141005"/>
        <dbReference type="ChEBI" id="CHEBI:456216"/>
        <dbReference type="EC" id="6.3.2.17"/>
    </reaction>
</comment>
<dbReference type="GO" id="GO:0008841">
    <property type="term" value="F:dihydrofolate synthase activity"/>
    <property type="evidence" value="ECO:0007669"/>
    <property type="project" value="TreeGrafter"/>
</dbReference>
<gene>
    <name evidence="14" type="primary">folC</name>
    <name evidence="14" type="ORF">HMPREF9257_1285</name>
</gene>
<dbReference type="InterPro" id="IPR036615">
    <property type="entry name" value="Mur_ligase_C_dom_sf"/>
</dbReference>
<dbReference type="STRING" id="908337.HMPREF9257_1285"/>
<reference evidence="14 15" key="1">
    <citation type="submission" date="2010-10" db="EMBL/GenBank/DDBJ databases">
        <authorList>
            <person name="Durkin A.S."/>
            <person name="Madupu R."/>
            <person name="Torralba M."/>
            <person name="Gillis M."/>
            <person name="Methe B."/>
            <person name="Sutton G."/>
            <person name="Nelson K.E."/>
        </authorList>
    </citation>
    <scope>NUCLEOTIDE SEQUENCE [LARGE SCALE GENOMIC DNA]</scope>
    <source>
        <strain evidence="14 15">ACS-139-V-Col8</strain>
    </source>
</reference>
<sequence>MKFTDINAALNWMNQESNPIQREGIEKIYYAMNYLGNPQKGLKVIQVTGTNGKGSTTAFLKNLFAGAGLKVGTFTSPHIEKFNERISYAGHDISDADLLRLMPLIYDLNEHMAQTKYGRLVFFEIYTCLLFLYFHEKQPDVCLIEVGIGGLNDCTNVVDAQYAVITTVALDHVDKLGDTVEAVAYQKAGIIKRGAQVFIGQLPASSVAVVEAKVEEEGAKLYQYGHEFGTLPMTLSLENGSKFTYWNDLGMEKEEFRLSMLGQHQMHNAAIALMVFQHWMYDQGIELHKEKMAQDLLTTHWQGRMEKISDQPLIFIDGAHNEAGLEALKQVVETYLIDRQVTILFAGLNRKNQSAHLQILDLFPASQIYIAPFDHHESYSQAEWQNLVNEDPNPNLHVIGDWAEFIDQFEGENNQVLLVTGSLYFISQVRQYILHGLRN</sequence>
<keyword evidence="6 11" id="KW-0547">Nucleotide-binding</keyword>
<evidence type="ECO:0000256" key="8">
    <source>
        <dbReference type="ARBA" id="ARBA00022842"/>
    </source>
</evidence>
<dbReference type="GO" id="GO:0046872">
    <property type="term" value="F:metal ion binding"/>
    <property type="evidence" value="ECO:0007669"/>
    <property type="project" value="UniProtKB-KW"/>
</dbReference>
<evidence type="ECO:0000256" key="6">
    <source>
        <dbReference type="ARBA" id="ARBA00022741"/>
    </source>
</evidence>
<dbReference type="Proteomes" id="UP000005990">
    <property type="component" value="Unassembled WGS sequence"/>
</dbReference>
<dbReference type="SUPFAM" id="SSF53244">
    <property type="entry name" value="MurD-like peptide ligases, peptide-binding domain"/>
    <property type="match status" value="1"/>
</dbReference>
<feature type="domain" description="Mur ligase C-terminal" evidence="12">
    <location>
        <begin position="303"/>
        <end position="422"/>
    </location>
</feature>
<dbReference type="InterPro" id="IPR036565">
    <property type="entry name" value="Mur-like_cat_sf"/>
</dbReference>
<dbReference type="RefSeq" id="WP_006418525.1">
    <property type="nucleotide sequence ID" value="NZ_AENN01000015.1"/>
</dbReference>
<dbReference type="PANTHER" id="PTHR11136:SF0">
    <property type="entry name" value="DIHYDROFOLATE SYNTHETASE-RELATED"/>
    <property type="match status" value="1"/>
</dbReference>
<evidence type="ECO:0000259" key="12">
    <source>
        <dbReference type="Pfam" id="PF02875"/>
    </source>
</evidence>
<dbReference type="PANTHER" id="PTHR11136">
    <property type="entry name" value="FOLYLPOLYGLUTAMATE SYNTHASE-RELATED"/>
    <property type="match status" value="1"/>
</dbReference>
<comment type="caution">
    <text evidence="14">The sequence shown here is derived from an EMBL/GenBank/DDBJ whole genome shotgun (WGS) entry which is preliminary data.</text>
</comment>
<evidence type="ECO:0000256" key="11">
    <source>
        <dbReference type="PIRNR" id="PIRNR001563"/>
    </source>
</evidence>
<keyword evidence="5" id="KW-0479">Metal-binding</keyword>
<dbReference type="AlphaFoldDB" id="E4KP02"/>
<dbReference type="GO" id="GO:0005737">
    <property type="term" value="C:cytoplasm"/>
    <property type="evidence" value="ECO:0007669"/>
    <property type="project" value="TreeGrafter"/>
</dbReference>
<dbReference type="Pfam" id="PF08245">
    <property type="entry name" value="Mur_ligase_M"/>
    <property type="match status" value="1"/>
</dbReference>
<accession>E4KP02</accession>
<dbReference type="InterPro" id="IPR018109">
    <property type="entry name" value="Folylpolyglutamate_synth_CS"/>
</dbReference>
<keyword evidence="7 11" id="KW-0067">ATP-binding</keyword>
<dbReference type="Pfam" id="PF02875">
    <property type="entry name" value="Mur_ligase_C"/>
    <property type="match status" value="1"/>
</dbReference>
<dbReference type="EMBL" id="AENN01000015">
    <property type="protein sequence ID" value="EFR31322.1"/>
    <property type="molecule type" value="Genomic_DNA"/>
</dbReference>
<comment type="similarity">
    <text evidence="2 11">Belongs to the folylpolyglutamate synthase family.</text>
</comment>
<evidence type="ECO:0000259" key="13">
    <source>
        <dbReference type="Pfam" id="PF08245"/>
    </source>
</evidence>
<dbReference type="NCBIfam" id="TIGR01499">
    <property type="entry name" value="folC"/>
    <property type="match status" value="1"/>
</dbReference>
<evidence type="ECO:0000313" key="14">
    <source>
        <dbReference type="EMBL" id="EFR31322.1"/>
    </source>
</evidence>
<keyword evidence="4 11" id="KW-0436">Ligase</keyword>
<dbReference type="PROSITE" id="PS01012">
    <property type="entry name" value="FOLYLPOLYGLU_SYNT_2"/>
    <property type="match status" value="1"/>
</dbReference>
<dbReference type="Gene3D" id="3.40.1190.10">
    <property type="entry name" value="Mur-like, catalytic domain"/>
    <property type="match status" value="1"/>
</dbReference>
<keyword evidence="8" id="KW-0460">Magnesium</keyword>
<dbReference type="EC" id="6.3.2.17" evidence="3"/>
<keyword evidence="15" id="KW-1185">Reference proteome</keyword>
<evidence type="ECO:0000256" key="9">
    <source>
        <dbReference type="ARBA" id="ARBA00030592"/>
    </source>
</evidence>
<organism evidence="14 15">
    <name type="scientific">Eremococcus coleocola ACS-139-V-Col8</name>
    <dbReference type="NCBI Taxonomy" id="908337"/>
    <lineage>
        <taxon>Bacteria</taxon>
        <taxon>Bacillati</taxon>
        <taxon>Bacillota</taxon>
        <taxon>Bacilli</taxon>
        <taxon>Lactobacillales</taxon>
        <taxon>Aerococcaceae</taxon>
        <taxon>Eremococcus</taxon>
    </lineage>
</organism>
<dbReference type="InterPro" id="IPR004101">
    <property type="entry name" value="Mur_ligase_C"/>
</dbReference>
<dbReference type="Gene3D" id="3.90.190.20">
    <property type="entry name" value="Mur ligase, C-terminal domain"/>
    <property type="match status" value="1"/>
</dbReference>
<dbReference type="SUPFAM" id="SSF53623">
    <property type="entry name" value="MurD-like peptide ligases, catalytic domain"/>
    <property type="match status" value="1"/>
</dbReference>
<comment type="cofactor">
    <cofactor evidence="1">
        <name>Mg(2+)</name>
        <dbReference type="ChEBI" id="CHEBI:18420"/>
    </cofactor>
</comment>
<evidence type="ECO:0000256" key="3">
    <source>
        <dbReference type="ARBA" id="ARBA00013025"/>
    </source>
</evidence>
<dbReference type="InterPro" id="IPR013221">
    <property type="entry name" value="Mur_ligase_cen"/>
</dbReference>
<evidence type="ECO:0000256" key="4">
    <source>
        <dbReference type="ARBA" id="ARBA00022598"/>
    </source>
</evidence>
<evidence type="ECO:0000256" key="10">
    <source>
        <dbReference type="ARBA" id="ARBA00047493"/>
    </source>
</evidence>
<dbReference type="InterPro" id="IPR001645">
    <property type="entry name" value="Folylpolyglutamate_synth"/>
</dbReference>
<name>E4KP02_9LACT</name>
<dbReference type="PIRSF" id="PIRSF001563">
    <property type="entry name" value="Folylpolyglu_synth"/>
    <property type="match status" value="1"/>
</dbReference>
<dbReference type="OrthoDB" id="9809356at2"/>
<dbReference type="FunFam" id="3.40.1190.10:FF:000011">
    <property type="entry name" value="Folylpolyglutamate synthase/dihydrofolate synthase"/>
    <property type="match status" value="1"/>
</dbReference>
<dbReference type="eggNOG" id="COG0285">
    <property type="taxonomic scope" value="Bacteria"/>
</dbReference>
<evidence type="ECO:0000256" key="5">
    <source>
        <dbReference type="ARBA" id="ARBA00022723"/>
    </source>
</evidence>
<dbReference type="GO" id="GO:0004326">
    <property type="term" value="F:tetrahydrofolylpolyglutamate synthase activity"/>
    <property type="evidence" value="ECO:0007669"/>
    <property type="project" value="UniProtKB-EC"/>
</dbReference>
<feature type="domain" description="Mur ligase central" evidence="13">
    <location>
        <begin position="47"/>
        <end position="275"/>
    </location>
</feature>
<evidence type="ECO:0000313" key="15">
    <source>
        <dbReference type="Proteomes" id="UP000005990"/>
    </source>
</evidence>
<evidence type="ECO:0000256" key="7">
    <source>
        <dbReference type="ARBA" id="ARBA00022840"/>
    </source>
</evidence>
<proteinExistence type="inferred from homology"/>
<evidence type="ECO:0000256" key="2">
    <source>
        <dbReference type="ARBA" id="ARBA00008276"/>
    </source>
</evidence>